<gene>
    <name evidence="2" type="ORF">DCO56_20440</name>
</gene>
<name>A0A363NPD3_9SPHI</name>
<dbReference type="Proteomes" id="UP000250831">
    <property type="component" value="Unassembled WGS sequence"/>
</dbReference>
<accession>A0A363NPD3</accession>
<organism evidence="2 3">
    <name type="scientific">Sphingobacterium athyrii</name>
    <dbReference type="NCBI Taxonomy" id="2152717"/>
    <lineage>
        <taxon>Bacteria</taxon>
        <taxon>Pseudomonadati</taxon>
        <taxon>Bacteroidota</taxon>
        <taxon>Sphingobacteriia</taxon>
        <taxon>Sphingobacteriales</taxon>
        <taxon>Sphingobacteriaceae</taxon>
        <taxon>Sphingobacterium</taxon>
    </lineage>
</organism>
<evidence type="ECO:0000313" key="3">
    <source>
        <dbReference type="Proteomes" id="UP000250831"/>
    </source>
</evidence>
<dbReference type="EMBL" id="QCXX01000006">
    <property type="protein sequence ID" value="PUV22580.1"/>
    <property type="molecule type" value="Genomic_DNA"/>
</dbReference>
<reference evidence="2 3" key="1">
    <citation type="submission" date="2018-04" db="EMBL/GenBank/DDBJ databases">
        <title>Sphingobacterium sp. M46 Genome.</title>
        <authorList>
            <person name="Cheng J."/>
            <person name="Li Y."/>
        </authorList>
    </citation>
    <scope>NUCLEOTIDE SEQUENCE [LARGE SCALE GENOMIC DNA]</scope>
    <source>
        <strain evidence="2 3">M46</strain>
    </source>
</reference>
<dbReference type="RefSeq" id="WP_108635609.1">
    <property type="nucleotide sequence ID" value="NZ_QCXX01000006.1"/>
</dbReference>
<dbReference type="AlphaFoldDB" id="A0A363NPD3"/>
<protein>
    <submittedName>
        <fullName evidence="2">Phosphatidylinositol kinase</fullName>
    </submittedName>
</protein>
<dbReference type="Pfam" id="PF13657">
    <property type="entry name" value="Couple_hipA"/>
    <property type="match status" value="1"/>
</dbReference>
<evidence type="ECO:0000313" key="2">
    <source>
        <dbReference type="EMBL" id="PUV22580.1"/>
    </source>
</evidence>
<dbReference type="GO" id="GO:0016301">
    <property type="term" value="F:kinase activity"/>
    <property type="evidence" value="ECO:0007669"/>
    <property type="project" value="UniProtKB-KW"/>
</dbReference>
<feature type="domain" description="HipA N-terminal subdomain 1" evidence="1">
    <location>
        <begin position="6"/>
        <end position="102"/>
    </location>
</feature>
<keyword evidence="2" id="KW-0418">Kinase</keyword>
<dbReference type="NCBIfam" id="TIGR03071">
    <property type="entry name" value="couple_hipA"/>
    <property type="match status" value="1"/>
</dbReference>
<dbReference type="OrthoDB" id="196808at2"/>
<comment type="caution">
    <text evidence="2">The sequence shown here is derived from an EMBL/GenBank/DDBJ whole genome shotgun (WGS) entry which is preliminary data.</text>
</comment>
<evidence type="ECO:0000259" key="1">
    <source>
        <dbReference type="Pfam" id="PF13657"/>
    </source>
</evidence>
<proteinExistence type="predicted"/>
<dbReference type="InterPro" id="IPR017508">
    <property type="entry name" value="HipA_N1"/>
</dbReference>
<keyword evidence="2" id="KW-0808">Transferase</keyword>
<keyword evidence="3" id="KW-1185">Reference proteome</keyword>
<sequence>MAREAKIYFQDQLAGYLIETDRGYSFNYDQNYIRTADPKPISLTLPISEHAYHSNVLFPFFDGLIPEGWLLEIGEKYWKLNPRDRFELLINLCRDTIGAVSVYPMEAEDHA</sequence>